<name>A0A9W9JZF3_9EURO</name>
<evidence type="ECO:0000259" key="1">
    <source>
        <dbReference type="Pfam" id="PF01979"/>
    </source>
</evidence>
<dbReference type="Gene3D" id="2.30.40.10">
    <property type="entry name" value="Urease, subunit C, domain 1"/>
    <property type="match status" value="1"/>
</dbReference>
<reference evidence="2" key="2">
    <citation type="journal article" date="2023" name="IMA Fungus">
        <title>Comparative genomic study of the Penicillium genus elucidates a diverse pangenome and 15 lateral gene transfer events.</title>
        <authorList>
            <person name="Petersen C."/>
            <person name="Sorensen T."/>
            <person name="Nielsen M.R."/>
            <person name="Sondergaard T.E."/>
            <person name="Sorensen J.L."/>
            <person name="Fitzpatrick D.A."/>
            <person name="Frisvad J.C."/>
            <person name="Nielsen K.L."/>
        </authorList>
    </citation>
    <scope>NUCLEOTIDE SEQUENCE</scope>
    <source>
        <strain evidence="2">IBT 30069</strain>
    </source>
</reference>
<feature type="domain" description="Amidohydrolase-related" evidence="1">
    <location>
        <begin position="16"/>
        <end position="217"/>
    </location>
</feature>
<dbReference type="Proteomes" id="UP001149165">
    <property type="component" value="Unassembled WGS sequence"/>
</dbReference>
<dbReference type="PANTHER" id="PTHR43135:SF3">
    <property type="entry name" value="ALPHA-D-RIBOSE 1-METHYLPHOSPHONATE 5-TRIPHOSPHATE DIPHOSPHATASE"/>
    <property type="match status" value="1"/>
</dbReference>
<dbReference type="EMBL" id="JAPQKH010000007">
    <property type="protein sequence ID" value="KAJ5087328.1"/>
    <property type="molecule type" value="Genomic_DNA"/>
</dbReference>
<dbReference type="InterPro" id="IPR051781">
    <property type="entry name" value="Metallo-dep_Hydrolase"/>
</dbReference>
<dbReference type="SUPFAM" id="SSF51338">
    <property type="entry name" value="Composite domain of metallo-dependent hydrolases"/>
    <property type="match status" value="1"/>
</dbReference>
<dbReference type="AlphaFoldDB" id="A0A9W9JZF3"/>
<evidence type="ECO:0000313" key="3">
    <source>
        <dbReference type="Proteomes" id="UP001149165"/>
    </source>
</evidence>
<sequence length="236" mass="25263">MCGGGVASPSDALDMIQFTAEEISAITTTAKQSKTYVTAHAYSVDAIRHAVDNGVRGIEHGNFIDEETAAYCVELGVVFTPTLVTYYGMSRPPFEKFLDETSQIKNRQVLASGLNALSILKNAGATICYGSDLLAGLHPLQNQEFSIRSSVLTAGDILKSATITGANYLGMEHQLGCIKKGSIADILILTADPLEDIAILDRIQDNIVAIIKDGRIVSSKSSLLSIDPLYVCTFQS</sequence>
<reference evidence="2" key="1">
    <citation type="submission" date="2022-11" db="EMBL/GenBank/DDBJ databases">
        <authorList>
            <person name="Petersen C."/>
        </authorList>
    </citation>
    <scope>NUCLEOTIDE SEQUENCE</scope>
    <source>
        <strain evidence="2">IBT 30069</strain>
    </source>
</reference>
<dbReference type="InterPro" id="IPR006680">
    <property type="entry name" value="Amidohydro-rel"/>
</dbReference>
<dbReference type="SUPFAM" id="SSF51556">
    <property type="entry name" value="Metallo-dependent hydrolases"/>
    <property type="match status" value="1"/>
</dbReference>
<evidence type="ECO:0000313" key="2">
    <source>
        <dbReference type="EMBL" id="KAJ5087328.1"/>
    </source>
</evidence>
<keyword evidence="3" id="KW-1185">Reference proteome</keyword>
<dbReference type="Gene3D" id="3.20.20.140">
    <property type="entry name" value="Metal-dependent hydrolases"/>
    <property type="match status" value="1"/>
</dbReference>
<accession>A0A9W9JZF3</accession>
<organism evidence="2 3">
    <name type="scientific">Penicillium angulare</name>
    <dbReference type="NCBI Taxonomy" id="116970"/>
    <lineage>
        <taxon>Eukaryota</taxon>
        <taxon>Fungi</taxon>
        <taxon>Dikarya</taxon>
        <taxon>Ascomycota</taxon>
        <taxon>Pezizomycotina</taxon>
        <taxon>Eurotiomycetes</taxon>
        <taxon>Eurotiomycetidae</taxon>
        <taxon>Eurotiales</taxon>
        <taxon>Aspergillaceae</taxon>
        <taxon>Penicillium</taxon>
    </lineage>
</organism>
<dbReference type="PANTHER" id="PTHR43135">
    <property type="entry name" value="ALPHA-D-RIBOSE 1-METHYLPHOSPHONATE 5-TRIPHOSPHATE DIPHOSPHATASE"/>
    <property type="match status" value="1"/>
</dbReference>
<dbReference type="GO" id="GO:0016810">
    <property type="term" value="F:hydrolase activity, acting on carbon-nitrogen (but not peptide) bonds"/>
    <property type="evidence" value="ECO:0007669"/>
    <property type="project" value="InterPro"/>
</dbReference>
<dbReference type="InterPro" id="IPR032466">
    <property type="entry name" value="Metal_Hydrolase"/>
</dbReference>
<protein>
    <recommendedName>
        <fullName evidence="1">Amidohydrolase-related domain-containing protein</fullName>
    </recommendedName>
</protein>
<proteinExistence type="predicted"/>
<dbReference type="OrthoDB" id="5595695at2759"/>
<gene>
    <name evidence="2" type="ORF">N7456_010944</name>
</gene>
<dbReference type="InterPro" id="IPR011059">
    <property type="entry name" value="Metal-dep_hydrolase_composite"/>
</dbReference>
<dbReference type="Pfam" id="PF01979">
    <property type="entry name" value="Amidohydro_1"/>
    <property type="match status" value="1"/>
</dbReference>
<comment type="caution">
    <text evidence="2">The sequence shown here is derived from an EMBL/GenBank/DDBJ whole genome shotgun (WGS) entry which is preliminary data.</text>
</comment>